<dbReference type="SUPFAM" id="SSF51182">
    <property type="entry name" value="RmlC-like cupins"/>
    <property type="match status" value="1"/>
</dbReference>
<dbReference type="Proteomes" id="UP000463939">
    <property type="component" value="Chromosome"/>
</dbReference>
<dbReference type="PANTHER" id="PTHR41517:SF1">
    <property type="entry name" value="CUPIN"/>
    <property type="match status" value="1"/>
</dbReference>
<keyword evidence="2" id="KW-1185">Reference proteome</keyword>
<evidence type="ECO:0000313" key="1">
    <source>
        <dbReference type="EMBL" id="BBO99403.1"/>
    </source>
</evidence>
<dbReference type="KEGG" id="sniv:SFSGTM_01120"/>
<proteinExistence type="predicted"/>
<dbReference type="GO" id="GO:0051213">
    <property type="term" value="F:dioxygenase activity"/>
    <property type="evidence" value="ECO:0007669"/>
    <property type="project" value="InterPro"/>
</dbReference>
<dbReference type="CDD" id="cd02216">
    <property type="entry name" value="cupin_GDO-like_N"/>
    <property type="match status" value="1"/>
</dbReference>
<dbReference type="EMBL" id="AP021881">
    <property type="protein sequence ID" value="BBO99403.1"/>
    <property type="molecule type" value="Genomic_DNA"/>
</dbReference>
<gene>
    <name evidence="1" type="ORF">SFSGTM_01120</name>
</gene>
<accession>A0A809REV7</accession>
<evidence type="ECO:0000313" key="2">
    <source>
        <dbReference type="Proteomes" id="UP000463939"/>
    </source>
</evidence>
<name>A0A809REV7_9PROT</name>
<dbReference type="InterPro" id="IPR047183">
    <property type="entry name" value="GDO-like"/>
</dbReference>
<reference evidence="2" key="1">
    <citation type="submission" date="2019-11" db="EMBL/GenBank/DDBJ databases">
        <title>Isolation and characterization of a novel species in the genus Sulfuriferula.</title>
        <authorList>
            <person name="Mochizuki J."/>
            <person name="Kojima H."/>
            <person name="Fukui M."/>
        </authorList>
    </citation>
    <scope>NUCLEOTIDE SEQUENCE [LARGE SCALE GENOMIC DNA]</scope>
    <source>
        <strain evidence="2">SGTM</strain>
    </source>
</reference>
<sequence>MSAIAATVLDQPQIWEAQADFKEYMSAVNPSMPKIEVVGYPNTLHADGPTRLIPFDLSASLQTRYAATTPNLYAGYLRICAGEQLQTDFIAASQMYFVISGAGSTEMDFGTIFWKTGDLFTLPSIKSALHQASTDTVLFWVNDAPLMRYLGVTPTEQRFEPVLYTQERITEELNKVRAMGEDRNRVGILLSNPHFPSTMTLTHTLWSLYNILPKGVVQKPHRHNSIAIDHCVSAGEDTYTLIGKDVDADGNIVNPIKAMWVPGATFITPPGWWHSHHNHSGQDAIVLPIQDAGLVMNMQVLDFQLVK</sequence>
<dbReference type="InterPro" id="IPR014710">
    <property type="entry name" value="RmlC-like_jellyroll"/>
</dbReference>
<dbReference type="Gene3D" id="2.60.120.10">
    <property type="entry name" value="Jelly Rolls"/>
    <property type="match status" value="2"/>
</dbReference>
<organism evidence="1 2">
    <name type="scientific">Sulfuriferula nivalis</name>
    <dbReference type="NCBI Taxonomy" id="2675298"/>
    <lineage>
        <taxon>Bacteria</taxon>
        <taxon>Pseudomonadati</taxon>
        <taxon>Pseudomonadota</taxon>
        <taxon>Betaproteobacteria</taxon>
        <taxon>Nitrosomonadales</taxon>
        <taxon>Sulfuricellaceae</taxon>
        <taxon>Sulfuriferula</taxon>
    </lineage>
</organism>
<dbReference type="AlphaFoldDB" id="A0A809REV7"/>
<evidence type="ECO:0008006" key="3">
    <source>
        <dbReference type="Google" id="ProtNLM"/>
    </source>
</evidence>
<dbReference type="PANTHER" id="PTHR41517">
    <property type="entry name" value="1,2-DIOXYGENASE PROTEIN-RELATED"/>
    <property type="match status" value="1"/>
</dbReference>
<dbReference type="RefSeq" id="WP_162083460.1">
    <property type="nucleotide sequence ID" value="NZ_AP021881.1"/>
</dbReference>
<protein>
    <recommendedName>
        <fullName evidence="3">Gentisate 1,2-dioxygenase</fullName>
    </recommendedName>
</protein>
<dbReference type="InterPro" id="IPR011051">
    <property type="entry name" value="RmlC_Cupin_sf"/>
</dbReference>